<evidence type="ECO:0000256" key="6">
    <source>
        <dbReference type="SAM" id="SignalP"/>
    </source>
</evidence>
<sequence>MSVKSFFLPGFLLLLLIPSYTAETLNCLAVYKEGGAPAVFQSPKCPRWTLPADAPRGPPTNCQVAVLQGRRRSQEDRAVCVLDIRIPFVGRKGIKEILVGIVAVFDGHNGAEASDLASKLLVEYFSLHVYFLLDGIYSVAFKKSSEKLTYYEEQDVIIQLLKTNDETFQKAGQRRPERISSTIFDESFHLEILKESLLRTIHDIDVLFSQETLKLNLDSGSTATVVLIADGQILTANVGDSKALLCSTVLDPFLEKGNKLNRHRRRNSVTSSLNVYGGSKMTNYGAPGYYAKELTKDHHLARDEERNRVEAAGGFVVEWAGVLRVNGELALSRAIGDVPFKRYGVISIPEVTDWQYISKNDSFLVIASDGIFEKMSTEEVCMVLCDENLTPNIKPWCVHALSPSCADSIVNTAFQRGSMDNLAAVVVPLGSGGASAAFFQDQIDATEFSSFEPQNVINQNAGYQGNIKVGTSILPSDYYKKMISKFNRLMVEARNNKLGCFYLSENLNDHMDYIFQSPKNVGEDSFRDPENSLLEPLEPYPSGQPLDLYNDYNFCWHFGIHEGDKGQCTSPEVITNLLGLLDSVSYNDSNDNNTNSFGHMIPDLRYKLNKRFDRGSYGEVWLAFRWNCSEEHGASNSSHGGQTFFFGSPRPTHLYDANPSGSFSNESHNSNLSCNGNFIDVDSFILKRIMVERGNGAYLSGLREKHFGEIFLNASFSLRNMPMTGFSPSFSMEDEIHSDNQIETDTSDVDKAKRRYDMRNTDIGNLKMRKPNCEIGLKHIARFVESFESDSHDIWLVFHTEGLSLSKLIYTAEAANSLNVDEVDENVKNIQVLHPSKWWYWLRTTEAGKKEMQSIIWQLLMALKSCHDRNVTHRDIKPENMIICFEEVNTGRCLREVPSIGSNQYHTRMRLIDFGSAIDEFTLKHLYGSGPTRSEQTFEYTPPEALLNSSWFQAPSSIRLKYDMWSVGVVMLELILGSPHVFQITDRNRALVDQHLEGWSEPIKDLIYKLRSYLEMCILIPGISPHSHLRNGIKDHGGVWPASWKCSEESFLHQVKNRDPLKLGFPNIWALRLVRQLLVWHPEDRFTVDEALYHPYFDSLR</sequence>
<evidence type="ECO:0000313" key="9">
    <source>
        <dbReference type="EMBL" id="KAK8936448.1"/>
    </source>
</evidence>
<keyword evidence="2" id="KW-0378">Hydrolase</keyword>
<dbReference type="SMART" id="SM00332">
    <property type="entry name" value="PP2Cc"/>
    <property type="match status" value="1"/>
</dbReference>
<organism evidence="9 10">
    <name type="scientific">Platanthera zijinensis</name>
    <dbReference type="NCBI Taxonomy" id="2320716"/>
    <lineage>
        <taxon>Eukaryota</taxon>
        <taxon>Viridiplantae</taxon>
        <taxon>Streptophyta</taxon>
        <taxon>Embryophyta</taxon>
        <taxon>Tracheophyta</taxon>
        <taxon>Spermatophyta</taxon>
        <taxon>Magnoliopsida</taxon>
        <taxon>Liliopsida</taxon>
        <taxon>Asparagales</taxon>
        <taxon>Orchidaceae</taxon>
        <taxon>Orchidoideae</taxon>
        <taxon>Orchideae</taxon>
        <taxon>Orchidinae</taxon>
        <taxon>Platanthera</taxon>
    </lineage>
</organism>
<dbReference type="GO" id="GO:0004672">
    <property type="term" value="F:protein kinase activity"/>
    <property type="evidence" value="ECO:0007669"/>
    <property type="project" value="InterPro"/>
</dbReference>
<dbReference type="InterPro" id="IPR011009">
    <property type="entry name" value="Kinase-like_dom_sf"/>
</dbReference>
<dbReference type="InterPro" id="IPR001932">
    <property type="entry name" value="PPM-type_phosphatase-like_dom"/>
</dbReference>
<evidence type="ECO:0000256" key="1">
    <source>
        <dbReference type="ARBA" id="ARBA00013081"/>
    </source>
</evidence>
<dbReference type="PANTHER" id="PTHR47992">
    <property type="entry name" value="PROTEIN PHOSPHATASE"/>
    <property type="match status" value="1"/>
</dbReference>
<dbReference type="EMBL" id="JBBWWQ010000010">
    <property type="protein sequence ID" value="KAK8936448.1"/>
    <property type="molecule type" value="Genomic_DNA"/>
</dbReference>
<accession>A0AAP0G4D0</accession>
<dbReference type="SUPFAM" id="SSF56112">
    <property type="entry name" value="Protein kinase-like (PK-like)"/>
    <property type="match status" value="1"/>
</dbReference>
<dbReference type="Pfam" id="PF00069">
    <property type="entry name" value="Pkinase"/>
    <property type="match status" value="1"/>
</dbReference>
<dbReference type="AlphaFoldDB" id="A0AAP0G4D0"/>
<dbReference type="Gene3D" id="1.10.510.10">
    <property type="entry name" value="Transferase(Phosphotransferase) domain 1"/>
    <property type="match status" value="1"/>
</dbReference>
<dbReference type="GO" id="GO:0005524">
    <property type="term" value="F:ATP binding"/>
    <property type="evidence" value="ECO:0007669"/>
    <property type="project" value="InterPro"/>
</dbReference>
<dbReference type="PROSITE" id="PS00108">
    <property type="entry name" value="PROTEIN_KINASE_ST"/>
    <property type="match status" value="1"/>
</dbReference>
<dbReference type="Proteomes" id="UP001418222">
    <property type="component" value="Unassembled WGS sequence"/>
</dbReference>
<name>A0AAP0G4D0_9ASPA</name>
<comment type="catalytic activity">
    <reaction evidence="4">
        <text>O-phospho-L-seryl-[protein] + H2O = L-seryl-[protein] + phosphate</text>
        <dbReference type="Rhea" id="RHEA:20629"/>
        <dbReference type="Rhea" id="RHEA-COMP:9863"/>
        <dbReference type="Rhea" id="RHEA-COMP:11604"/>
        <dbReference type="ChEBI" id="CHEBI:15377"/>
        <dbReference type="ChEBI" id="CHEBI:29999"/>
        <dbReference type="ChEBI" id="CHEBI:43474"/>
        <dbReference type="ChEBI" id="CHEBI:83421"/>
        <dbReference type="EC" id="3.1.3.16"/>
    </reaction>
</comment>
<dbReference type="CDD" id="cd00143">
    <property type="entry name" value="PP2Cc"/>
    <property type="match status" value="1"/>
</dbReference>
<feature type="domain" description="Protein kinase" evidence="7">
    <location>
        <begin position="606"/>
        <end position="1097"/>
    </location>
</feature>
<dbReference type="InterPro" id="IPR036457">
    <property type="entry name" value="PPM-type-like_dom_sf"/>
</dbReference>
<dbReference type="EC" id="3.1.3.16" evidence="1"/>
<dbReference type="PROSITE" id="PS50011">
    <property type="entry name" value="PROTEIN_KINASE_DOM"/>
    <property type="match status" value="1"/>
</dbReference>
<evidence type="ECO:0000259" key="7">
    <source>
        <dbReference type="PROSITE" id="PS50011"/>
    </source>
</evidence>
<comment type="caution">
    <text evidence="9">The sequence shown here is derived from an EMBL/GenBank/DDBJ whole genome shotgun (WGS) entry which is preliminary data.</text>
</comment>
<dbReference type="Gene3D" id="3.60.40.10">
    <property type="entry name" value="PPM-type phosphatase domain"/>
    <property type="match status" value="1"/>
</dbReference>
<dbReference type="PROSITE" id="PS51746">
    <property type="entry name" value="PPM_2"/>
    <property type="match status" value="1"/>
</dbReference>
<keyword evidence="10" id="KW-1185">Reference proteome</keyword>
<comment type="catalytic activity">
    <reaction evidence="5">
        <text>O-phospho-L-threonyl-[protein] + H2O = L-threonyl-[protein] + phosphate</text>
        <dbReference type="Rhea" id="RHEA:47004"/>
        <dbReference type="Rhea" id="RHEA-COMP:11060"/>
        <dbReference type="Rhea" id="RHEA-COMP:11605"/>
        <dbReference type="ChEBI" id="CHEBI:15377"/>
        <dbReference type="ChEBI" id="CHEBI:30013"/>
        <dbReference type="ChEBI" id="CHEBI:43474"/>
        <dbReference type="ChEBI" id="CHEBI:61977"/>
        <dbReference type="EC" id="3.1.3.16"/>
    </reaction>
</comment>
<keyword evidence="9" id="KW-0808">Transferase</keyword>
<evidence type="ECO:0000259" key="8">
    <source>
        <dbReference type="PROSITE" id="PS51746"/>
    </source>
</evidence>
<dbReference type="SUPFAM" id="SSF81606">
    <property type="entry name" value="PP2C-like"/>
    <property type="match status" value="1"/>
</dbReference>
<dbReference type="InterPro" id="IPR015655">
    <property type="entry name" value="PP2C"/>
</dbReference>
<dbReference type="GO" id="GO:0004722">
    <property type="term" value="F:protein serine/threonine phosphatase activity"/>
    <property type="evidence" value="ECO:0007669"/>
    <property type="project" value="UniProtKB-EC"/>
</dbReference>
<gene>
    <name evidence="9" type="ORF">KSP39_PZI012282</name>
</gene>
<dbReference type="InterPro" id="IPR000719">
    <property type="entry name" value="Prot_kinase_dom"/>
</dbReference>
<evidence type="ECO:0000256" key="4">
    <source>
        <dbReference type="ARBA" id="ARBA00047761"/>
    </source>
</evidence>
<evidence type="ECO:0000256" key="2">
    <source>
        <dbReference type="ARBA" id="ARBA00022801"/>
    </source>
</evidence>
<keyword evidence="6" id="KW-0732">Signal</keyword>
<keyword evidence="3" id="KW-0904">Protein phosphatase</keyword>
<feature type="domain" description="PPM-type phosphatase" evidence="8">
    <location>
        <begin position="61"/>
        <end position="429"/>
    </location>
</feature>
<dbReference type="FunFam" id="1.10.510.10:FF:001568">
    <property type="entry name" value="uncharacterized protein LOC106771884 isoform X8"/>
    <property type="match status" value="1"/>
</dbReference>
<dbReference type="InterPro" id="IPR008271">
    <property type="entry name" value="Ser/Thr_kinase_AS"/>
</dbReference>
<evidence type="ECO:0000256" key="5">
    <source>
        <dbReference type="ARBA" id="ARBA00048336"/>
    </source>
</evidence>
<feature type="chain" id="PRO_5042871140" description="protein-serine/threonine phosphatase" evidence="6">
    <location>
        <begin position="23"/>
        <end position="1101"/>
    </location>
</feature>
<evidence type="ECO:0000313" key="10">
    <source>
        <dbReference type="Proteomes" id="UP001418222"/>
    </source>
</evidence>
<feature type="signal peptide" evidence="6">
    <location>
        <begin position="1"/>
        <end position="22"/>
    </location>
</feature>
<dbReference type="Pfam" id="PF00481">
    <property type="entry name" value="PP2C"/>
    <property type="match status" value="2"/>
</dbReference>
<keyword evidence="9" id="KW-0418">Kinase</keyword>
<evidence type="ECO:0000256" key="3">
    <source>
        <dbReference type="ARBA" id="ARBA00022912"/>
    </source>
</evidence>
<reference evidence="9 10" key="1">
    <citation type="journal article" date="2022" name="Nat. Plants">
        <title>Genomes of leafy and leafless Platanthera orchids illuminate the evolution of mycoheterotrophy.</title>
        <authorList>
            <person name="Li M.H."/>
            <person name="Liu K.W."/>
            <person name="Li Z."/>
            <person name="Lu H.C."/>
            <person name="Ye Q.L."/>
            <person name="Zhang D."/>
            <person name="Wang J.Y."/>
            <person name="Li Y.F."/>
            <person name="Zhong Z.M."/>
            <person name="Liu X."/>
            <person name="Yu X."/>
            <person name="Liu D.K."/>
            <person name="Tu X.D."/>
            <person name="Liu B."/>
            <person name="Hao Y."/>
            <person name="Liao X.Y."/>
            <person name="Jiang Y.T."/>
            <person name="Sun W.H."/>
            <person name="Chen J."/>
            <person name="Chen Y.Q."/>
            <person name="Ai Y."/>
            <person name="Zhai J.W."/>
            <person name="Wu S.S."/>
            <person name="Zhou Z."/>
            <person name="Hsiao Y.Y."/>
            <person name="Wu W.L."/>
            <person name="Chen Y.Y."/>
            <person name="Lin Y.F."/>
            <person name="Hsu J.L."/>
            <person name="Li C.Y."/>
            <person name="Wang Z.W."/>
            <person name="Zhao X."/>
            <person name="Zhong W.Y."/>
            <person name="Ma X.K."/>
            <person name="Ma L."/>
            <person name="Huang J."/>
            <person name="Chen G.Z."/>
            <person name="Huang M.Z."/>
            <person name="Huang L."/>
            <person name="Peng D.H."/>
            <person name="Luo Y.B."/>
            <person name="Zou S.Q."/>
            <person name="Chen S.P."/>
            <person name="Lan S."/>
            <person name="Tsai W.C."/>
            <person name="Van de Peer Y."/>
            <person name="Liu Z.J."/>
        </authorList>
    </citation>
    <scope>NUCLEOTIDE SEQUENCE [LARGE SCALE GENOMIC DNA]</scope>
    <source>
        <strain evidence="9">Lor287</strain>
    </source>
</reference>
<protein>
    <recommendedName>
        <fullName evidence="1">protein-serine/threonine phosphatase</fullName>
        <ecNumber evidence="1">3.1.3.16</ecNumber>
    </recommendedName>
</protein>
<dbReference type="SMART" id="SM00220">
    <property type="entry name" value="S_TKc"/>
    <property type="match status" value="1"/>
</dbReference>
<proteinExistence type="predicted"/>